<dbReference type="PANTHER" id="PTHR35186">
    <property type="entry name" value="ANK_REP_REGION DOMAIN-CONTAINING PROTEIN"/>
    <property type="match status" value="1"/>
</dbReference>
<dbReference type="PANTHER" id="PTHR35186:SF4">
    <property type="entry name" value="PRION-INHIBITION AND PROPAGATION HELO DOMAIN-CONTAINING PROTEIN"/>
    <property type="match status" value="1"/>
</dbReference>
<accession>A0A6A5WWJ6</accession>
<dbReference type="OrthoDB" id="3565018at2759"/>
<dbReference type="AlphaFoldDB" id="A0A6A5WWJ6"/>
<dbReference type="Proteomes" id="UP000799779">
    <property type="component" value="Unassembled WGS sequence"/>
</dbReference>
<feature type="chain" id="PRO_5025455552" description="DUF7580 domain-containing protein" evidence="1">
    <location>
        <begin position="21"/>
        <end position="566"/>
    </location>
</feature>
<dbReference type="InterPro" id="IPR056002">
    <property type="entry name" value="DUF7580"/>
</dbReference>
<name>A0A6A5WWJ6_9PLEO</name>
<feature type="domain" description="DUF7580" evidence="2">
    <location>
        <begin position="206"/>
        <end position="558"/>
    </location>
</feature>
<evidence type="ECO:0000313" key="3">
    <source>
        <dbReference type="EMBL" id="KAF2006120.1"/>
    </source>
</evidence>
<protein>
    <recommendedName>
        <fullName evidence="2">DUF7580 domain-containing protein</fullName>
    </recommendedName>
</protein>
<dbReference type="Pfam" id="PF24476">
    <property type="entry name" value="DUF7580"/>
    <property type="match status" value="1"/>
</dbReference>
<evidence type="ECO:0000313" key="4">
    <source>
        <dbReference type="Proteomes" id="UP000799779"/>
    </source>
</evidence>
<gene>
    <name evidence="3" type="ORF">P154DRAFT_254077</name>
</gene>
<feature type="signal peptide" evidence="1">
    <location>
        <begin position="1"/>
        <end position="20"/>
    </location>
</feature>
<dbReference type="EMBL" id="ML977560">
    <property type="protein sequence ID" value="KAF2006120.1"/>
    <property type="molecule type" value="Genomic_DNA"/>
</dbReference>
<organism evidence="3 4">
    <name type="scientific">Amniculicola lignicola CBS 123094</name>
    <dbReference type="NCBI Taxonomy" id="1392246"/>
    <lineage>
        <taxon>Eukaryota</taxon>
        <taxon>Fungi</taxon>
        <taxon>Dikarya</taxon>
        <taxon>Ascomycota</taxon>
        <taxon>Pezizomycotina</taxon>
        <taxon>Dothideomycetes</taxon>
        <taxon>Pleosporomycetidae</taxon>
        <taxon>Pleosporales</taxon>
        <taxon>Amniculicolaceae</taxon>
        <taxon>Amniculicola</taxon>
    </lineage>
</organism>
<evidence type="ECO:0000259" key="2">
    <source>
        <dbReference type="Pfam" id="PF24476"/>
    </source>
</evidence>
<keyword evidence="4" id="KW-1185">Reference proteome</keyword>
<proteinExistence type="predicted"/>
<reference evidence="3" key="1">
    <citation type="journal article" date="2020" name="Stud. Mycol.">
        <title>101 Dothideomycetes genomes: a test case for predicting lifestyles and emergence of pathogens.</title>
        <authorList>
            <person name="Haridas S."/>
            <person name="Albert R."/>
            <person name="Binder M."/>
            <person name="Bloem J."/>
            <person name="Labutti K."/>
            <person name="Salamov A."/>
            <person name="Andreopoulos B."/>
            <person name="Baker S."/>
            <person name="Barry K."/>
            <person name="Bills G."/>
            <person name="Bluhm B."/>
            <person name="Cannon C."/>
            <person name="Castanera R."/>
            <person name="Culley D."/>
            <person name="Daum C."/>
            <person name="Ezra D."/>
            <person name="Gonzalez J."/>
            <person name="Henrissat B."/>
            <person name="Kuo A."/>
            <person name="Liang C."/>
            <person name="Lipzen A."/>
            <person name="Lutzoni F."/>
            <person name="Magnuson J."/>
            <person name="Mondo S."/>
            <person name="Nolan M."/>
            <person name="Ohm R."/>
            <person name="Pangilinan J."/>
            <person name="Park H.-J."/>
            <person name="Ramirez L."/>
            <person name="Alfaro M."/>
            <person name="Sun H."/>
            <person name="Tritt A."/>
            <person name="Yoshinaga Y."/>
            <person name="Zwiers L.-H."/>
            <person name="Turgeon B."/>
            <person name="Goodwin S."/>
            <person name="Spatafora J."/>
            <person name="Crous P."/>
            <person name="Grigoriev I."/>
        </authorList>
    </citation>
    <scope>NUCLEOTIDE SEQUENCE</scope>
    <source>
        <strain evidence="3">CBS 123094</strain>
    </source>
</reference>
<keyword evidence="1" id="KW-0732">Signal</keyword>
<evidence type="ECO:0000256" key="1">
    <source>
        <dbReference type="SAM" id="SignalP"/>
    </source>
</evidence>
<sequence length="566" mass="63457">MSGLEVTGVVLGAIPLVISALEHYGNGVAMMQNMKNFECVFDDIKTQFDASMAIYMNSCYQLLGPLNLPDSQMNDLLENRDVEAWKEPGLHRAVEKRLGQNYKVYVKLMETLNKRILLFCKKLKLDDNLRPPWIGVDGSVDDKARKRFFKNAWTRIRGGFDSEKYAKLLQDIDRDIDRISKLAAGAIQLEPLRAEKQSRLQSIYWQNIRDQAQRLFESLSSRLHPCSCTHPHKANLRLDARGGYDLADDLVRFAFLLTFEKSACGTLKQPWNYRDIEIESSQCLVTQPALPSANAASNSQKAARFAPTITVSSSLPSTLRSPSPSLASKIDNLCKALMNGCSTACCLGVLEDPGSWQHHVYSVTGPGSQNQIADQASLKDVICGSRTIGPKQKCNLALTLASSVLQLHDTPWLSRSWDTQDIFVLKGQNGIILPSQVYVSRTFTSNNIQSANTRRRCVKNEMVFALGVALLELAHGCPLLSLKEAEDLNEFGQEDSMTEVSIATRLADQINDHESENYARAVLRCIRCNFDTFTYNLDENEFREKFYEGVIVPLQLDYEYATGGKR</sequence>